<dbReference type="EMBL" id="JAIWYP010000015">
    <property type="protein sequence ID" value="KAH3699083.1"/>
    <property type="molecule type" value="Genomic_DNA"/>
</dbReference>
<feature type="region of interest" description="Disordered" evidence="1">
    <location>
        <begin position="1"/>
        <end position="48"/>
    </location>
</feature>
<dbReference type="InterPro" id="IPR052281">
    <property type="entry name" value="GAREM"/>
</dbReference>
<dbReference type="Proteomes" id="UP000828390">
    <property type="component" value="Unassembled WGS sequence"/>
</dbReference>
<accession>A0A9D3YHW1</accession>
<reference evidence="2" key="1">
    <citation type="journal article" date="2019" name="bioRxiv">
        <title>The Genome of the Zebra Mussel, Dreissena polymorpha: A Resource for Invasive Species Research.</title>
        <authorList>
            <person name="McCartney M.A."/>
            <person name="Auch B."/>
            <person name="Kono T."/>
            <person name="Mallez S."/>
            <person name="Zhang Y."/>
            <person name="Obille A."/>
            <person name="Becker A."/>
            <person name="Abrahante J.E."/>
            <person name="Garbe J."/>
            <person name="Badalamenti J.P."/>
            <person name="Herman A."/>
            <person name="Mangelson H."/>
            <person name="Liachko I."/>
            <person name="Sullivan S."/>
            <person name="Sone E.D."/>
            <person name="Koren S."/>
            <person name="Silverstein K.A.T."/>
            <person name="Beckman K.B."/>
            <person name="Gohl D.M."/>
        </authorList>
    </citation>
    <scope>NUCLEOTIDE SEQUENCE</scope>
    <source>
        <strain evidence="2">Duluth1</strain>
        <tissue evidence="2">Whole animal</tissue>
    </source>
</reference>
<keyword evidence="3" id="KW-1185">Reference proteome</keyword>
<gene>
    <name evidence="2" type="ORF">DPMN_074037</name>
</gene>
<name>A0A9D3YHW1_DREPO</name>
<evidence type="ECO:0000256" key="1">
    <source>
        <dbReference type="SAM" id="MobiDB-lite"/>
    </source>
</evidence>
<dbReference type="AlphaFoldDB" id="A0A9D3YHW1"/>
<dbReference type="SUPFAM" id="SSF47769">
    <property type="entry name" value="SAM/Pointed domain"/>
    <property type="match status" value="1"/>
</dbReference>
<comment type="caution">
    <text evidence="2">The sequence shown here is derived from an EMBL/GenBank/DDBJ whole genome shotgun (WGS) entry which is preliminary data.</text>
</comment>
<dbReference type="InterPro" id="IPR013761">
    <property type="entry name" value="SAM/pointed_sf"/>
</dbReference>
<sequence>MTPARFKELNEANKGDYDNVVKRKPPTAPKPDYARISRARKARSEYSPSESYQFDQDFVDIVGQHVSSATSNGYSRVPVMTSPYDRRSSPAGIPYQEDLTRTFTPDNRRFHDDLDMVSSKPLSGFMKMKSRSHKNLNVEMNATIRSHNVRKIRNAMDVFSYNDSLRDLRQPFPNGANEQPMEQPYGRVVDNERIKSYLYAQQIPYGRLSGSHYVESEPGFKRYPRQNSNAALSDSFPKYGDDSAISMNSRGEYGVFQGESEYSYSEYAEWHDDGWIPPDDISNLSVLEVSKSLRFIGMKDRVVIRFAREQIDGNMLQTLDHKLLMDGFPELNALDVKKILDFVGGWRPRK</sequence>
<proteinExistence type="predicted"/>
<feature type="compositionally biased region" description="Basic and acidic residues" evidence="1">
    <location>
        <begin position="1"/>
        <end position="21"/>
    </location>
</feature>
<reference evidence="2" key="2">
    <citation type="submission" date="2020-11" db="EMBL/GenBank/DDBJ databases">
        <authorList>
            <person name="McCartney M.A."/>
            <person name="Auch B."/>
            <person name="Kono T."/>
            <person name="Mallez S."/>
            <person name="Becker A."/>
            <person name="Gohl D.M."/>
            <person name="Silverstein K.A.T."/>
            <person name="Koren S."/>
            <person name="Bechman K.B."/>
            <person name="Herman A."/>
            <person name="Abrahante J.E."/>
            <person name="Garbe J."/>
        </authorList>
    </citation>
    <scope>NUCLEOTIDE SEQUENCE</scope>
    <source>
        <strain evidence="2">Duluth1</strain>
        <tissue evidence="2">Whole animal</tissue>
    </source>
</reference>
<protein>
    <submittedName>
        <fullName evidence="2">Uncharacterized protein</fullName>
    </submittedName>
</protein>
<evidence type="ECO:0000313" key="3">
    <source>
        <dbReference type="Proteomes" id="UP000828390"/>
    </source>
</evidence>
<evidence type="ECO:0000313" key="2">
    <source>
        <dbReference type="EMBL" id="KAH3699083.1"/>
    </source>
</evidence>
<dbReference type="PANTHER" id="PTHR14454:SF12">
    <property type="entry name" value="GRB2-ASSOCIATED AND REGULATOR OF MAPK PROTEIN 2-LIKE"/>
    <property type="match status" value="1"/>
</dbReference>
<dbReference type="Gene3D" id="1.10.150.50">
    <property type="entry name" value="Transcription Factor, Ets-1"/>
    <property type="match status" value="1"/>
</dbReference>
<dbReference type="PANTHER" id="PTHR14454">
    <property type="entry name" value="GRB2-ASSOCIATED AND REGULATOR OF MAPK PROTEIN FAMILY MEMBER"/>
    <property type="match status" value="1"/>
</dbReference>
<organism evidence="2 3">
    <name type="scientific">Dreissena polymorpha</name>
    <name type="common">Zebra mussel</name>
    <name type="synonym">Mytilus polymorpha</name>
    <dbReference type="NCBI Taxonomy" id="45954"/>
    <lineage>
        <taxon>Eukaryota</taxon>
        <taxon>Metazoa</taxon>
        <taxon>Spiralia</taxon>
        <taxon>Lophotrochozoa</taxon>
        <taxon>Mollusca</taxon>
        <taxon>Bivalvia</taxon>
        <taxon>Autobranchia</taxon>
        <taxon>Heteroconchia</taxon>
        <taxon>Euheterodonta</taxon>
        <taxon>Imparidentia</taxon>
        <taxon>Neoheterodontei</taxon>
        <taxon>Myida</taxon>
        <taxon>Dreissenoidea</taxon>
        <taxon>Dreissenidae</taxon>
        <taxon>Dreissena</taxon>
    </lineage>
</organism>